<keyword evidence="1" id="KW-0479">Metal-binding</keyword>
<dbReference type="InterPro" id="IPR036163">
    <property type="entry name" value="HMA_dom_sf"/>
</dbReference>
<dbReference type="Gene3D" id="3.30.70.100">
    <property type="match status" value="1"/>
</dbReference>
<proteinExistence type="predicted"/>
<dbReference type="RefSeq" id="WP_356953611.1">
    <property type="nucleotide sequence ID" value="NZ_JBEYBD010000001.1"/>
</dbReference>
<name>A0ABV2WKW5_9NOCA</name>
<dbReference type="SUPFAM" id="SSF55008">
    <property type="entry name" value="HMA, heavy metal-associated domain"/>
    <property type="match status" value="1"/>
</dbReference>
<evidence type="ECO:0000313" key="3">
    <source>
        <dbReference type="Proteomes" id="UP001550628"/>
    </source>
</evidence>
<dbReference type="CDD" id="cd00371">
    <property type="entry name" value="HMA"/>
    <property type="match status" value="1"/>
</dbReference>
<organism evidence="2 3">
    <name type="scientific">Nocardia rhamnosiphila</name>
    <dbReference type="NCBI Taxonomy" id="426716"/>
    <lineage>
        <taxon>Bacteria</taxon>
        <taxon>Bacillati</taxon>
        <taxon>Actinomycetota</taxon>
        <taxon>Actinomycetes</taxon>
        <taxon>Mycobacteriales</taxon>
        <taxon>Nocardiaceae</taxon>
        <taxon>Nocardia</taxon>
    </lineage>
</organism>
<dbReference type="Proteomes" id="UP001550628">
    <property type="component" value="Unassembled WGS sequence"/>
</dbReference>
<accession>A0ABV2WKW5</accession>
<sequence length="425" mass="46671">MNTEISASTDTATRYDRRATARILAELARPGLFADQRPVGAVRFEYTATELRPEPGSHLTFSQRLYLERFMRPCPADAVTSATHRMTWTDSAGIPNTGFYRADGPGPLVPIATREAVLALWRSIDDNAGLADRIARLDVAALGVLAGTTTDHEPIDIFRVGVESAGRALAQHALIARQTPYRTPGEFARGLRDSGIFTAVATRWFWELQASTYRRGMIPVSLRAEPGGSVRYTAESIATLRAMKDATIADAHRVMDRATTEEGLTVPAAIARYHDDLDLISRQYALLPRGEQPSCPAAVVHRDGGANSSVLAEVVHRFVEVFTDFARYCEPVAVPEQEALGTGPATHEDRIFYVPDMTCKHCVRTIGGVLESMDIRVVDIDLDSKRVVAEFRSPRNRVRAFEALRDGGYNPVADRPEPLRPGSLG</sequence>
<evidence type="ECO:0000256" key="1">
    <source>
        <dbReference type="ARBA" id="ARBA00022723"/>
    </source>
</evidence>
<keyword evidence="3" id="KW-1185">Reference proteome</keyword>
<dbReference type="InterPro" id="IPR006121">
    <property type="entry name" value="HMA_dom"/>
</dbReference>
<comment type="caution">
    <text evidence="2">The sequence shown here is derived from an EMBL/GenBank/DDBJ whole genome shotgun (WGS) entry which is preliminary data.</text>
</comment>
<dbReference type="InterPro" id="IPR017969">
    <property type="entry name" value="Heavy-metal-associated_CS"/>
</dbReference>
<evidence type="ECO:0000313" key="2">
    <source>
        <dbReference type="EMBL" id="MEU1951525.1"/>
    </source>
</evidence>
<gene>
    <name evidence="2" type="ORF">ABZ510_06655</name>
</gene>
<reference evidence="2 3" key="1">
    <citation type="submission" date="2024-06" db="EMBL/GenBank/DDBJ databases">
        <title>The Natural Products Discovery Center: Release of the First 8490 Sequenced Strains for Exploring Actinobacteria Biosynthetic Diversity.</title>
        <authorList>
            <person name="Kalkreuter E."/>
            <person name="Kautsar S.A."/>
            <person name="Yang D."/>
            <person name="Bader C.D."/>
            <person name="Teijaro C.N."/>
            <person name="Fluegel L."/>
            <person name="Davis C.M."/>
            <person name="Simpson J.R."/>
            <person name="Lauterbach L."/>
            <person name="Steele A.D."/>
            <person name="Gui C."/>
            <person name="Meng S."/>
            <person name="Li G."/>
            <person name="Viehrig K."/>
            <person name="Ye F."/>
            <person name="Su P."/>
            <person name="Kiefer A.F."/>
            <person name="Nichols A."/>
            <person name="Cepeda A.J."/>
            <person name="Yan W."/>
            <person name="Fan B."/>
            <person name="Jiang Y."/>
            <person name="Adhikari A."/>
            <person name="Zheng C.-J."/>
            <person name="Schuster L."/>
            <person name="Cowan T.M."/>
            <person name="Smanski M.J."/>
            <person name="Chevrette M.G."/>
            <person name="De Carvalho L.P.S."/>
            <person name="Shen B."/>
        </authorList>
    </citation>
    <scope>NUCLEOTIDE SEQUENCE [LARGE SCALE GENOMIC DNA]</scope>
    <source>
        <strain evidence="2 3">NPDC019708</strain>
    </source>
</reference>
<dbReference type="EMBL" id="JBEYBF010000003">
    <property type="protein sequence ID" value="MEU1951525.1"/>
    <property type="molecule type" value="Genomic_DNA"/>
</dbReference>
<protein>
    <submittedName>
        <fullName evidence="2">Heavy-metal-associated domain-containing protein</fullName>
    </submittedName>
</protein>
<dbReference type="PROSITE" id="PS01047">
    <property type="entry name" value="HMA_1"/>
    <property type="match status" value="1"/>
</dbReference>